<evidence type="ECO:0000313" key="7">
    <source>
        <dbReference type="EMBL" id="KAK4534184.1"/>
    </source>
</evidence>
<feature type="compositionally biased region" description="Basic and acidic residues" evidence="5">
    <location>
        <begin position="220"/>
        <end position="229"/>
    </location>
</feature>
<dbReference type="PANTHER" id="PTHR19305">
    <property type="entry name" value="SYNAPTOSOMAL ASSOCIATED PROTEIN"/>
    <property type="match status" value="1"/>
</dbReference>
<dbReference type="InterPro" id="IPR000727">
    <property type="entry name" value="T_SNARE_dom"/>
</dbReference>
<dbReference type="PANTHER" id="PTHR19305:SF9">
    <property type="entry name" value="SYNAPTOSOMAL-ASSOCIATED PROTEIN 29"/>
    <property type="match status" value="1"/>
</dbReference>
<dbReference type="EMBL" id="JANCYW010000001">
    <property type="protein sequence ID" value="KAK4534184.1"/>
    <property type="molecule type" value="Genomic_DNA"/>
</dbReference>
<dbReference type="PROSITE" id="PS50192">
    <property type="entry name" value="T_SNARE"/>
    <property type="match status" value="2"/>
</dbReference>
<evidence type="ECO:0000259" key="6">
    <source>
        <dbReference type="PROSITE" id="PS50192"/>
    </source>
</evidence>
<feature type="compositionally biased region" description="Low complexity" evidence="5">
    <location>
        <begin position="32"/>
        <end position="52"/>
    </location>
</feature>
<feature type="compositionally biased region" description="Basic and acidic residues" evidence="5">
    <location>
        <begin position="291"/>
        <end position="301"/>
    </location>
</feature>
<dbReference type="SMART" id="SM00397">
    <property type="entry name" value="t_SNARE"/>
    <property type="match status" value="2"/>
</dbReference>
<accession>A0AAV9IPV4</accession>
<evidence type="ECO:0000256" key="3">
    <source>
        <dbReference type="ARBA" id="ARBA00022448"/>
    </source>
</evidence>
<name>A0AAV9IPV4_CYACA</name>
<feature type="region of interest" description="Disordered" evidence="5">
    <location>
        <begin position="210"/>
        <end position="356"/>
    </location>
</feature>
<dbReference type="Proteomes" id="UP001301350">
    <property type="component" value="Unassembled WGS sequence"/>
</dbReference>
<reference evidence="7 8" key="1">
    <citation type="submission" date="2022-07" db="EMBL/GenBank/DDBJ databases">
        <title>Genome-wide signatures of adaptation to extreme environments.</title>
        <authorList>
            <person name="Cho C.H."/>
            <person name="Yoon H.S."/>
        </authorList>
    </citation>
    <scope>NUCLEOTIDE SEQUENCE [LARGE SCALE GENOMIC DNA]</scope>
    <source>
        <strain evidence="7 8">DBV 063 E5</strain>
    </source>
</reference>
<feature type="domain" description="T-SNARE coiled-coil homology" evidence="6">
    <location>
        <begin position="105"/>
        <end position="167"/>
    </location>
</feature>
<comment type="similarity">
    <text evidence="2">Belongs to the SNAP-25 family.</text>
</comment>
<feature type="region of interest" description="Disordered" evidence="5">
    <location>
        <begin position="1"/>
        <end position="73"/>
    </location>
</feature>
<evidence type="ECO:0000256" key="1">
    <source>
        <dbReference type="ARBA" id="ARBA00004370"/>
    </source>
</evidence>
<dbReference type="Gene3D" id="1.20.5.110">
    <property type="match status" value="2"/>
</dbReference>
<gene>
    <name evidence="7" type="ORF">CDCA_CDCA01G0209</name>
</gene>
<dbReference type="GO" id="GO:0005484">
    <property type="term" value="F:SNAP receptor activity"/>
    <property type="evidence" value="ECO:0007669"/>
    <property type="project" value="InterPro"/>
</dbReference>
<keyword evidence="4" id="KW-0472">Membrane</keyword>
<proteinExistence type="inferred from homology"/>
<dbReference type="InterPro" id="IPR044766">
    <property type="entry name" value="NPSN/SNAP25-like_N_SNARE"/>
</dbReference>
<dbReference type="CDD" id="cd15861">
    <property type="entry name" value="SNARE_SNAP25N_23N_29N_SEC9N"/>
    <property type="match status" value="1"/>
</dbReference>
<protein>
    <recommendedName>
        <fullName evidence="6">t-SNARE coiled-coil homology domain-containing protein</fullName>
    </recommendedName>
</protein>
<dbReference type="GO" id="GO:0005886">
    <property type="term" value="C:plasma membrane"/>
    <property type="evidence" value="ECO:0007669"/>
    <property type="project" value="TreeGrafter"/>
</dbReference>
<organism evidence="7 8">
    <name type="scientific">Cyanidium caldarium</name>
    <name type="common">Red alga</name>
    <dbReference type="NCBI Taxonomy" id="2771"/>
    <lineage>
        <taxon>Eukaryota</taxon>
        <taxon>Rhodophyta</taxon>
        <taxon>Bangiophyceae</taxon>
        <taxon>Cyanidiales</taxon>
        <taxon>Cyanidiaceae</taxon>
        <taxon>Cyanidium</taxon>
    </lineage>
</organism>
<keyword evidence="3" id="KW-0813">Transport</keyword>
<dbReference type="GO" id="GO:0031201">
    <property type="term" value="C:SNARE complex"/>
    <property type="evidence" value="ECO:0007669"/>
    <property type="project" value="InterPro"/>
</dbReference>
<feature type="domain" description="T-SNARE coiled-coil homology" evidence="6">
    <location>
        <begin position="349"/>
        <end position="411"/>
    </location>
</feature>
<dbReference type="CDD" id="cd15841">
    <property type="entry name" value="SNARE_Qc"/>
    <property type="match status" value="1"/>
</dbReference>
<keyword evidence="8" id="KW-1185">Reference proteome</keyword>
<comment type="subcellular location">
    <subcellularLocation>
        <location evidence="1">Membrane</location>
    </subcellularLocation>
</comment>
<feature type="compositionally biased region" description="Low complexity" evidence="5">
    <location>
        <begin position="328"/>
        <end position="338"/>
    </location>
</feature>
<dbReference type="AlphaFoldDB" id="A0AAV9IPV4"/>
<evidence type="ECO:0000256" key="2">
    <source>
        <dbReference type="ARBA" id="ARBA00009480"/>
    </source>
</evidence>
<dbReference type="SUPFAM" id="SSF58038">
    <property type="entry name" value="SNARE fusion complex"/>
    <property type="match status" value="2"/>
</dbReference>
<evidence type="ECO:0000256" key="5">
    <source>
        <dbReference type="SAM" id="MobiDB-lite"/>
    </source>
</evidence>
<evidence type="ECO:0000256" key="4">
    <source>
        <dbReference type="ARBA" id="ARBA00023136"/>
    </source>
</evidence>
<evidence type="ECO:0000313" key="8">
    <source>
        <dbReference type="Proteomes" id="UP001301350"/>
    </source>
</evidence>
<comment type="caution">
    <text evidence="7">The sequence shown here is derived from an EMBL/GenBank/DDBJ whole genome shotgun (WGS) entry which is preliminary data.</text>
</comment>
<sequence>MRTTSSCDEGAAKGVVAGGKTHEERERAALFGPRTEAGRAAAAATSRTRPSTNEGTEALPRRTQSSSLPSNAFVEYEGDGFGVADDSSPWSTRDDQLQALRRRATAAAQEGAQSTQRTLRMAREARGVGVDITVKLDSQGEQLERIQNDIDETHGHLTHSDEVIQDMQSFWKKLWPWSGDRNRRHAKYAPKFQDVPERPTGQQREIEALQKRRAQGTLDVTHKLDRPEADGEGAANGQSKTTAAAAAATHESLSGTIEEAVRTAPKRERGKGRVLRAVDHVTRKVTGVEDEQQRAERERNELLAQRSGGSEPLPRWRSRADEDSESNQRQQQQQQQQQDVVEQEAEPWEAHVQAQDRDLDEISTVVSDLRTLATGINEQLKAQNVQIDNVSKDVEYGRDRIHENNRRIRRLF</sequence>